<protein>
    <submittedName>
        <fullName evidence="8">Methyl-accepting chemotaxis sensory transducer</fullName>
    </submittedName>
</protein>
<dbReference type="Gene3D" id="1.10.287.950">
    <property type="entry name" value="Methyl-accepting chemotaxis protein"/>
    <property type="match status" value="1"/>
</dbReference>
<dbReference type="PROSITE" id="PS50111">
    <property type="entry name" value="CHEMOTAXIS_TRANSDUC_2"/>
    <property type="match status" value="1"/>
</dbReference>
<evidence type="ECO:0000256" key="4">
    <source>
        <dbReference type="SAM" id="MobiDB-lite"/>
    </source>
</evidence>
<dbReference type="SMART" id="SM00283">
    <property type="entry name" value="MA"/>
    <property type="match status" value="1"/>
</dbReference>
<dbReference type="GO" id="GO:0004888">
    <property type="term" value="F:transmembrane signaling receptor activity"/>
    <property type="evidence" value="ECO:0007669"/>
    <property type="project" value="TreeGrafter"/>
</dbReference>
<keyword evidence="3" id="KW-0807">Transducer</keyword>
<dbReference type="Pfam" id="PF00015">
    <property type="entry name" value="MCPsignal"/>
    <property type="match status" value="1"/>
</dbReference>
<feature type="region of interest" description="Disordered" evidence="4">
    <location>
        <begin position="542"/>
        <end position="562"/>
    </location>
</feature>
<evidence type="ECO:0000313" key="8">
    <source>
        <dbReference type="EMBL" id="AKA68306.1"/>
    </source>
</evidence>
<evidence type="ECO:0000259" key="6">
    <source>
        <dbReference type="PROSITE" id="PS50111"/>
    </source>
</evidence>
<keyword evidence="5" id="KW-1133">Transmembrane helix</keyword>
<dbReference type="STRING" id="1548.CSCA_1181"/>
<dbReference type="AlphaFoldDB" id="A0A0E3GQC0"/>
<gene>
    <name evidence="8" type="ORF">CSCA_1181</name>
</gene>
<feature type="compositionally biased region" description="Basic and acidic residues" evidence="4">
    <location>
        <begin position="553"/>
        <end position="562"/>
    </location>
</feature>
<feature type="transmembrane region" description="Helical" evidence="5">
    <location>
        <begin position="13"/>
        <end position="32"/>
    </location>
</feature>
<dbReference type="KEGG" id="csq:CSCA_1181"/>
<name>A0A0E3GQC0_CLOSL</name>
<sequence>MKWFYNLKIRVKIILYFVMLVIFIGVVGIIGITNMKNINSRSEDMYKNNLLAIQDAQNIQKDLFVIRSDYLSMLYEKDNSKVQQRINDIQKLIEECNQIQKDYEPTIQSSEERNLFNSLKNNFTMYKNTLDEHMSLMKAGNYSEVSSKVTQLANLREKTDQSIQDLVSLNKKNAETKNAINIASYKSQSIIMIIVIMVGAALAILVGLLFANMISKPLNQIVNAANSIARGDLNVYVKVDTKDEIGILADAFMKMSNNINEAMSNINAAAEEVSAGAKQASDSSIALSQGSTEQASSIEQLTASMEEISSQTSENSNSASKANELAYATKETAVKGNDHMKEMLKSMEDINESSSNISKIIKVIDEIAFQTNILALNAAVEAARAGQHGKGFAVVAEEVRNLAERSANAAKETTNMIEGSIKKVESGTKIASETASALSEIVKDVSQVAELVKGIAEASNEQALGIEQINQGIMQVSNVVQTNSATSEEIAASSEELYGQAEMLKEEVERFKLKKIDNYYSKTEKFSPEILELLKKVNESKNYSKNNSPKIALTDKELELNE</sequence>
<dbReference type="PROSITE" id="PS50885">
    <property type="entry name" value="HAMP"/>
    <property type="match status" value="1"/>
</dbReference>
<organism evidence="8 9">
    <name type="scientific">Clostridium scatologenes</name>
    <dbReference type="NCBI Taxonomy" id="1548"/>
    <lineage>
        <taxon>Bacteria</taxon>
        <taxon>Bacillati</taxon>
        <taxon>Bacillota</taxon>
        <taxon>Clostridia</taxon>
        <taxon>Eubacteriales</taxon>
        <taxon>Clostridiaceae</taxon>
        <taxon>Clostridium</taxon>
    </lineage>
</organism>
<dbReference type="PANTHER" id="PTHR43531:SF11">
    <property type="entry name" value="METHYL-ACCEPTING CHEMOTAXIS PROTEIN 3"/>
    <property type="match status" value="1"/>
</dbReference>
<dbReference type="InterPro" id="IPR024478">
    <property type="entry name" value="HlyB_4HB_MCP"/>
</dbReference>
<keyword evidence="1" id="KW-0145">Chemotaxis</keyword>
<reference evidence="8 9" key="1">
    <citation type="journal article" date="2015" name="J. Biotechnol.">
        <title>Complete genome sequence of a malodorant-producing acetogen, Clostridium scatologenes ATCC 25775(T).</title>
        <authorList>
            <person name="Zhu Z."/>
            <person name="Guo T."/>
            <person name="Zheng H."/>
            <person name="Song T."/>
            <person name="Ouyang P."/>
            <person name="Xie J."/>
        </authorList>
    </citation>
    <scope>NUCLEOTIDE SEQUENCE [LARGE SCALE GENOMIC DNA]</scope>
    <source>
        <strain evidence="8 9">ATCC 25775</strain>
    </source>
</reference>
<dbReference type="EMBL" id="CP009933">
    <property type="protein sequence ID" value="AKA68306.1"/>
    <property type="molecule type" value="Genomic_DNA"/>
</dbReference>
<keyword evidence="9" id="KW-1185">Reference proteome</keyword>
<evidence type="ECO:0000259" key="7">
    <source>
        <dbReference type="PROSITE" id="PS50885"/>
    </source>
</evidence>
<dbReference type="Pfam" id="PF00672">
    <property type="entry name" value="HAMP"/>
    <property type="match status" value="1"/>
</dbReference>
<dbReference type="GO" id="GO:0005886">
    <property type="term" value="C:plasma membrane"/>
    <property type="evidence" value="ECO:0007669"/>
    <property type="project" value="TreeGrafter"/>
</dbReference>
<evidence type="ECO:0000313" key="9">
    <source>
        <dbReference type="Proteomes" id="UP000033115"/>
    </source>
</evidence>
<dbReference type="InterPro" id="IPR051310">
    <property type="entry name" value="MCP_chemotaxis"/>
</dbReference>
<dbReference type="Proteomes" id="UP000033115">
    <property type="component" value="Chromosome"/>
</dbReference>
<dbReference type="RefSeq" id="WP_029163293.1">
    <property type="nucleotide sequence ID" value="NZ_CP009933.1"/>
</dbReference>
<dbReference type="GO" id="GO:0007165">
    <property type="term" value="P:signal transduction"/>
    <property type="evidence" value="ECO:0007669"/>
    <property type="project" value="UniProtKB-KW"/>
</dbReference>
<evidence type="ECO:0000256" key="2">
    <source>
        <dbReference type="ARBA" id="ARBA00029447"/>
    </source>
</evidence>
<evidence type="ECO:0000256" key="5">
    <source>
        <dbReference type="SAM" id="Phobius"/>
    </source>
</evidence>
<dbReference type="InterPro" id="IPR003660">
    <property type="entry name" value="HAMP_dom"/>
</dbReference>
<dbReference type="CDD" id="cd11386">
    <property type="entry name" value="MCP_signal"/>
    <property type="match status" value="1"/>
</dbReference>
<dbReference type="Pfam" id="PF12729">
    <property type="entry name" value="4HB_MCP_1"/>
    <property type="match status" value="1"/>
</dbReference>
<dbReference type="GO" id="GO:0006935">
    <property type="term" value="P:chemotaxis"/>
    <property type="evidence" value="ECO:0007669"/>
    <property type="project" value="UniProtKB-KW"/>
</dbReference>
<accession>A0A0E3GQC0</accession>
<dbReference type="PANTHER" id="PTHR43531">
    <property type="entry name" value="PROTEIN ICFG"/>
    <property type="match status" value="1"/>
</dbReference>
<keyword evidence="5" id="KW-0812">Transmembrane</keyword>
<dbReference type="CDD" id="cd06225">
    <property type="entry name" value="HAMP"/>
    <property type="match status" value="1"/>
</dbReference>
<keyword evidence="5" id="KW-0472">Membrane</keyword>
<proteinExistence type="inferred from homology"/>
<evidence type="ECO:0000256" key="3">
    <source>
        <dbReference type="PROSITE-ProRule" id="PRU00284"/>
    </source>
</evidence>
<dbReference type="InterPro" id="IPR004089">
    <property type="entry name" value="MCPsignal_dom"/>
</dbReference>
<dbReference type="Gene3D" id="6.10.340.10">
    <property type="match status" value="1"/>
</dbReference>
<dbReference type="HOGENOM" id="CLU_000445_107_16_9"/>
<feature type="transmembrane region" description="Helical" evidence="5">
    <location>
        <begin position="190"/>
        <end position="211"/>
    </location>
</feature>
<comment type="similarity">
    <text evidence="2">Belongs to the methyl-accepting chemotaxis (MCP) protein family.</text>
</comment>
<dbReference type="FunFam" id="1.10.287.950:FF:000001">
    <property type="entry name" value="Methyl-accepting chemotaxis sensory transducer"/>
    <property type="match status" value="1"/>
</dbReference>
<feature type="domain" description="HAMP" evidence="7">
    <location>
        <begin position="212"/>
        <end position="264"/>
    </location>
</feature>
<dbReference type="SUPFAM" id="SSF58104">
    <property type="entry name" value="Methyl-accepting chemotaxis protein (MCP) signaling domain"/>
    <property type="match status" value="1"/>
</dbReference>
<feature type="domain" description="Methyl-accepting transducer" evidence="6">
    <location>
        <begin position="269"/>
        <end position="498"/>
    </location>
</feature>
<evidence type="ECO:0000256" key="1">
    <source>
        <dbReference type="ARBA" id="ARBA00022500"/>
    </source>
</evidence>
<dbReference type="SMART" id="SM00304">
    <property type="entry name" value="HAMP"/>
    <property type="match status" value="1"/>
</dbReference>